<comment type="caution">
    <text evidence="1">The sequence shown here is derived from an EMBL/GenBank/DDBJ whole genome shotgun (WGS) entry which is preliminary data.</text>
</comment>
<accession>A0A392W2G2</accession>
<dbReference type="AlphaFoldDB" id="A0A392W2G2"/>
<dbReference type="Proteomes" id="UP000265520">
    <property type="component" value="Unassembled WGS sequence"/>
</dbReference>
<evidence type="ECO:0000313" key="1">
    <source>
        <dbReference type="EMBL" id="MCI94616.1"/>
    </source>
</evidence>
<feature type="non-terminal residue" evidence="1">
    <location>
        <position position="1"/>
    </location>
</feature>
<reference evidence="1 2" key="1">
    <citation type="journal article" date="2018" name="Front. Plant Sci.">
        <title>Red Clover (Trifolium pratense) and Zigzag Clover (T. medium) - A Picture of Genomic Similarities and Differences.</title>
        <authorList>
            <person name="Dluhosova J."/>
            <person name="Istvanek J."/>
            <person name="Nedelnik J."/>
            <person name="Repkova J."/>
        </authorList>
    </citation>
    <scope>NUCLEOTIDE SEQUENCE [LARGE SCALE GENOMIC DNA]</scope>
    <source>
        <strain evidence="2">cv. 10/8</strain>
        <tissue evidence="1">Leaf</tissue>
    </source>
</reference>
<name>A0A392W2G2_9FABA</name>
<proteinExistence type="predicted"/>
<protein>
    <submittedName>
        <fullName evidence="1">Uncharacterized protein</fullName>
    </submittedName>
</protein>
<organism evidence="1 2">
    <name type="scientific">Trifolium medium</name>
    <dbReference type="NCBI Taxonomy" id="97028"/>
    <lineage>
        <taxon>Eukaryota</taxon>
        <taxon>Viridiplantae</taxon>
        <taxon>Streptophyta</taxon>
        <taxon>Embryophyta</taxon>
        <taxon>Tracheophyta</taxon>
        <taxon>Spermatophyta</taxon>
        <taxon>Magnoliopsida</taxon>
        <taxon>eudicotyledons</taxon>
        <taxon>Gunneridae</taxon>
        <taxon>Pentapetalae</taxon>
        <taxon>rosids</taxon>
        <taxon>fabids</taxon>
        <taxon>Fabales</taxon>
        <taxon>Fabaceae</taxon>
        <taxon>Papilionoideae</taxon>
        <taxon>50 kb inversion clade</taxon>
        <taxon>NPAAA clade</taxon>
        <taxon>Hologalegina</taxon>
        <taxon>IRL clade</taxon>
        <taxon>Trifolieae</taxon>
        <taxon>Trifolium</taxon>
    </lineage>
</organism>
<evidence type="ECO:0000313" key="2">
    <source>
        <dbReference type="Proteomes" id="UP000265520"/>
    </source>
</evidence>
<dbReference type="EMBL" id="LXQA011361508">
    <property type="protein sequence ID" value="MCI94616.1"/>
    <property type="molecule type" value="Genomic_DNA"/>
</dbReference>
<keyword evidence="2" id="KW-1185">Reference proteome</keyword>
<sequence length="60" mass="6822">AEITKAEIDKEARIGIEHYGSAKVIDGAIIQLNEESEILAKKMKVIRDLYDKLRDPLLKK</sequence>